<reference evidence="2 3" key="1">
    <citation type="submission" date="2024-07" db="EMBL/GenBank/DDBJ databases">
        <authorList>
            <person name="Akdeniz Z."/>
        </authorList>
    </citation>
    <scope>NUCLEOTIDE SEQUENCE [LARGE SCALE GENOMIC DNA]</scope>
</reference>
<keyword evidence="1" id="KW-1133">Transmembrane helix</keyword>
<organism evidence="2 3">
    <name type="scientific">Hexamita inflata</name>
    <dbReference type="NCBI Taxonomy" id="28002"/>
    <lineage>
        <taxon>Eukaryota</taxon>
        <taxon>Metamonada</taxon>
        <taxon>Diplomonadida</taxon>
        <taxon>Hexamitidae</taxon>
        <taxon>Hexamitinae</taxon>
        <taxon>Hexamita</taxon>
    </lineage>
</organism>
<gene>
    <name evidence="2" type="ORF">HINF_LOCUS10747</name>
</gene>
<keyword evidence="1" id="KW-0472">Membrane</keyword>
<feature type="transmembrane region" description="Helical" evidence="1">
    <location>
        <begin position="522"/>
        <end position="545"/>
    </location>
</feature>
<sequence>MITYIAVYSELTRASKVEQFNCYTGQADIQLYADTQKIVVTIQTTNNSACDIPHGIRVSIQIDSLGIYEPYTYVRDYNYSSTTQIHLKCNNAACLSIPSSASGIIIIESKTKVTKIPAGSIRVSRGVAENCFNDNETYVELYQGSLIFGTVPTLNCADQISSIVNGVQTLNTLNAVKLYITYSDDSMTVHQDLTVEVLDDVFVPTNAVTGSSTYLRFRISSETLSTYFNQSIHNGVISKDMKFFRFNLQFETDTGQPTKLIKIAQVTANYFQLPGFPTGYTSLSMQILDNGFFLQKVGGPNMAAYNTQIENLGVTSYVIQYVFEYSNNARTDEFRKKLVARTSLPESLQFSNGATHRTCEVRFPNQNCTQILSELKQKNVSEIYSFVSYFYYAGSTLVGNYSIVISNILDSCFSTGELSYDNKTQTLSISINMNTNSYTCQLAKNDQITIEILVANTSANVLINTQTIDYVPGVQKYYIQGQEIIGAPEIRVQYLREGILLDAVSLTEYIIIANKDLLMKQVYIVLEILGVHFIIVILYLIWYFLIYTMITKSKNTKAAQQKVRNLIPEDFDN</sequence>
<evidence type="ECO:0000256" key="1">
    <source>
        <dbReference type="SAM" id="Phobius"/>
    </source>
</evidence>
<keyword evidence="3" id="KW-1185">Reference proteome</keyword>
<keyword evidence="1" id="KW-0812">Transmembrane</keyword>
<accession>A0ABP1H927</accession>
<evidence type="ECO:0000313" key="3">
    <source>
        <dbReference type="Proteomes" id="UP001642409"/>
    </source>
</evidence>
<proteinExistence type="predicted"/>
<evidence type="ECO:0000313" key="2">
    <source>
        <dbReference type="EMBL" id="CAL5989200.1"/>
    </source>
</evidence>
<comment type="caution">
    <text evidence="2">The sequence shown here is derived from an EMBL/GenBank/DDBJ whole genome shotgun (WGS) entry which is preliminary data.</text>
</comment>
<name>A0ABP1H927_9EUKA</name>
<dbReference type="Proteomes" id="UP001642409">
    <property type="component" value="Unassembled WGS sequence"/>
</dbReference>
<protein>
    <submittedName>
        <fullName evidence="2">Uncharacterized protein</fullName>
    </submittedName>
</protein>
<dbReference type="EMBL" id="CAXDID020000023">
    <property type="protein sequence ID" value="CAL5989200.1"/>
    <property type="molecule type" value="Genomic_DNA"/>
</dbReference>